<evidence type="ECO:0000313" key="1">
    <source>
        <dbReference type="EMBL" id="PPQ96804.1"/>
    </source>
</evidence>
<gene>
    <name evidence="1" type="ORF">CVT26_006229</name>
</gene>
<comment type="caution">
    <text evidence="1">The sequence shown here is derived from an EMBL/GenBank/DDBJ whole genome shotgun (WGS) entry which is preliminary data.</text>
</comment>
<evidence type="ECO:0008006" key="3">
    <source>
        <dbReference type="Google" id="ProtNLM"/>
    </source>
</evidence>
<dbReference type="InParanoid" id="A0A409Y187"/>
<proteinExistence type="predicted"/>
<dbReference type="OrthoDB" id="2745898at2759"/>
<reference evidence="1 2" key="1">
    <citation type="journal article" date="2018" name="Evol. Lett.">
        <title>Horizontal gene cluster transfer increased hallucinogenic mushroom diversity.</title>
        <authorList>
            <person name="Reynolds H.T."/>
            <person name="Vijayakumar V."/>
            <person name="Gluck-Thaler E."/>
            <person name="Korotkin H.B."/>
            <person name="Matheny P.B."/>
            <person name="Slot J.C."/>
        </authorList>
    </citation>
    <scope>NUCLEOTIDE SEQUENCE [LARGE SCALE GENOMIC DNA]</scope>
    <source>
        <strain evidence="1 2">SRW20</strain>
    </source>
</reference>
<dbReference type="Proteomes" id="UP000284706">
    <property type="component" value="Unassembled WGS sequence"/>
</dbReference>
<sequence length="441" mass="49648">MSTPAHVPSLPQEIIDLILDYVFVLGHDSTTDISTCALICRAFRPRCQMHLFRKVELTSSETRNRVERINDFQTILHCSNNIALYVQAIRLTIWSHDSAWLACYSALAALLSQIIELGGCPQELEIEGSDPFIPQAFPERAALNESASYPFQLITPSITSIRLSAVSNVPPALLSGCPNLTRLRLVCTDVNTLDDHSVLEVDPARSKPQIESLEFDRPTGTMRVVLDTFEKTTAIVDLSRLKVLRSTINRQNIRYIEKIVNASANHLEEIHLRSSSMYGEFYYEDWDEIPFHFDFEHILNLRILSLAVAVDRTLELGTTEEIFENICGVIKSIPRTGVFETLNLHAELELTDMVTFIEEFESSWHLLEFSIVALASKRRLSLNVYLEVSPTFHDDRDGSEAEPPLPDFQAQLTKRLAIAATSPNIILKVYTSRLGSDAGEA</sequence>
<keyword evidence="2" id="KW-1185">Reference proteome</keyword>
<organism evidence="1 2">
    <name type="scientific">Gymnopilus dilepis</name>
    <dbReference type="NCBI Taxonomy" id="231916"/>
    <lineage>
        <taxon>Eukaryota</taxon>
        <taxon>Fungi</taxon>
        <taxon>Dikarya</taxon>
        <taxon>Basidiomycota</taxon>
        <taxon>Agaricomycotina</taxon>
        <taxon>Agaricomycetes</taxon>
        <taxon>Agaricomycetidae</taxon>
        <taxon>Agaricales</taxon>
        <taxon>Agaricineae</taxon>
        <taxon>Hymenogastraceae</taxon>
        <taxon>Gymnopilus</taxon>
    </lineage>
</organism>
<dbReference type="EMBL" id="NHYE01001322">
    <property type="protein sequence ID" value="PPQ96804.1"/>
    <property type="molecule type" value="Genomic_DNA"/>
</dbReference>
<name>A0A409Y187_9AGAR</name>
<protein>
    <recommendedName>
        <fullName evidence="3">F-box domain-containing protein</fullName>
    </recommendedName>
</protein>
<evidence type="ECO:0000313" key="2">
    <source>
        <dbReference type="Proteomes" id="UP000284706"/>
    </source>
</evidence>
<accession>A0A409Y187</accession>
<dbReference type="AlphaFoldDB" id="A0A409Y187"/>